<dbReference type="Proteomes" id="UP000017842">
    <property type="component" value="Unassembled WGS sequence"/>
</dbReference>
<evidence type="ECO:0000259" key="1">
    <source>
        <dbReference type="Pfam" id="PF08241"/>
    </source>
</evidence>
<reference evidence="2 3" key="1">
    <citation type="journal article" date="2013" name="Genome Announc.">
        <title>Draft Genome Sequence of the Methanotrophic Gammaproteobacterium Methyloglobulus morosus DSM 22980 Strain KoM1.</title>
        <authorList>
            <person name="Poehlein A."/>
            <person name="Deutzmann J.S."/>
            <person name="Daniel R."/>
            <person name="Simeonova D.D."/>
        </authorList>
    </citation>
    <scope>NUCLEOTIDE SEQUENCE [LARGE SCALE GENOMIC DNA]</scope>
    <source>
        <strain evidence="2 3">KoM1</strain>
    </source>
</reference>
<dbReference type="Pfam" id="PF08241">
    <property type="entry name" value="Methyltransf_11"/>
    <property type="match status" value="1"/>
</dbReference>
<dbReference type="OrthoDB" id="323463at2"/>
<comment type="caution">
    <text evidence="2">The sequence shown here is derived from an EMBL/GenBank/DDBJ whole genome shotgun (WGS) entry which is preliminary data.</text>
</comment>
<dbReference type="GO" id="GO:0032259">
    <property type="term" value="P:methylation"/>
    <property type="evidence" value="ECO:0007669"/>
    <property type="project" value="UniProtKB-KW"/>
</dbReference>
<dbReference type="STRING" id="1116472.MGMO_94c00160"/>
<dbReference type="InterPro" id="IPR013216">
    <property type="entry name" value="Methyltransf_11"/>
</dbReference>
<dbReference type="GO" id="GO:0008757">
    <property type="term" value="F:S-adenosylmethionine-dependent methyltransferase activity"/>
    <property type="evidence" value="ECO:0007669"/>
    <property type="project" value="InterPro"/>
</dbReference>
<organism evidence="2 3">
    <name type="scientific">Methyloglobulus morosus KoM1</name>
    <dbReference type="NCBI Taxonomy" id="1116472"/>
    <lineage>
        <taxon>Bacteria</taxon>
        <taxon>Pseudomonadati</taxon>
        <taxon>Pseudomonadota</taxon>
        <taxon>Gammaproteobacteria</taxon>
        <taxon>Methylococcales</taxon>
        <taxon>Methylococcaceae</taxon>
        <taxon>Methyloglobulus</taxon>
    </lineage>
</organism>
<dbReference type="CDD" id="cd02440">
    <property type="entry name" value="AdoMet_MTases"/>
    <property type="match status" value="1"/>
</dbReference>
<dbReference type="InterPro" id="IPR029063">
    <property type="entry name" value="SAM-dependent_MTases_sf"/>
</dbReference>
<evidence type="ECO:0000313" key="2">
    <source>
        <dbReference type="EMBL" id="ESS71601.1"/>
    </source>
</evidence>
<dbReference type="EMBL" id="AYLO01000090">
    <property type="protein sequence ID" value="ESS71601.1"/>
    <property type="molecule type" value="Genomic_DNA"/>
</dbReference>
<keyword evidence="3" id="KW-1185">Reference proteome</keyword>
<keyword evidence="2" id="KW-0808">Transferase</keyword>
<dbReference type="SUPFAM" id="SSF53335">
    <property type="entry name" value="S-adenosyl-L-methionine-dependent methyltransferases"/>
    <property type="match status" value="1"/>
</dbReference>
<keyword evidence="2" id="KW-0489">Methyltransferase</keyword>
<evidence type="ECO:0000313" key="3">
    <source>
        <dbReference type="Proteomes" id="UP000017842"/>
    </source>
</evidence>
<proteinExistence type="predicted"/>
<name>V5DW86_9GAMM</name>
<feature type="domain" description="Methyltransferase type 11" evidence="1">
    <location>
        <begin position="55"/>
        <end position="149"/>
    </location>
</feature>
<protein>
    <submittedName>
        <fullName evidence="2">Methyltransferase</fullName>
    </submittedName>
</protein>
<sequence>MESIQSEVNKKKNEDFFLNHLDSYRDMVSDLDTYKNIFLTVNEEVNGVDSLIDIGNGGVFAYTPSLVNKITAVDLFLDSLDASKYPSNVLLKQGNALELSEPDDHYDAVLVVMLIHHLVGRNVLETEQNLGKCLGECYRVLKPGGKLIIVESCIPSWFYFFEKRLFPIANFLISKYITHPMAFQYPQIMITKEIQKLFGACETKEIPKGRYVIQLGWKVRSFLTPVQPYLFTTRKIH</sequence>
<accession>V5DW86</accession>
<dbReference type="Gene3D" id="3.40.50.150">
    <property type="entry name" value="Vaccinia Virus protein VP39"/>
    <property type="match status" value="1"/>
</dbReference>
<dbReference type="RefSeq" id="WP_023495322.1">
    <property type="nucleotide sequence ID" value="NZ_AYLO01000090.1"/>
</dbReference>
<gene>
    <name evidence="2" type="ORF">MGMO_94c00160</name>
</gene>
<dbReference type="AlphaFoldDB" id="V5DW86"/>